<dbReference type="RefSeq" id="WP_229723051.1">
    <property type="nucleotide sequence ID" value="NZ_BMDC01000001.1"/>
</dbReference>
<keyword evidence="1" id="KW-0812">Transmembrane</keyword>
<keyword evidence="1" id="KW-1133">Transmembrane helix</keyword>
<feature type="transmembrane region" description="Helical" evidence="1">
    <location>
        <begin position="270"/>
        <end position="290"/>
    </location>
</feature>
<feature type="transmembrane region" description="Helical" evidence="1">
    <location>
        <begin position="169"/>
        <end position="189"/>
    </location>
</feature>
<keyword evidence="3" id="KW-1185">Reference proteome</keyword>
<feature type="transmembrane region" description="Helical" evidence="1">
    <location>
        <begin position="322"/>
        <end position="343"/>
    </location>
</feature>
<evidence type="ECO:0000313" key="3">
    <source>
        <dbReference type="Proteomes" id="UP000600171"/>
    </source>
</evidence>
<sequence>MKAAFPRLSPTDFLWAWLTRARLAFAALPIWAKILLIFATSRLLAFLLFRLVGSQQLVSPWGPGPTGYLDFISFWDSGWYQQIAQGGYPAVLPVNQSGTVQENPWAFYPLFPLTAQFLATLLGADYYPVAAGLALVSGFCAAFAIFFLFEASLKDVAGVGKAERESLALWGLAAVAFLPVSPVLQVPYAESYNLFFLALTLLLMMRRHWWLAAAAGLFACLSRPVGVPLGAAAGIFWCSTLLSTARSPEAASSSWLGRLGVALKQTRQQLAAALVICAEALLWPAIAWVYTGRPDAYTATETAWRGSHLAPVVPWIKQGQEYLGALAIPALLLLVAAFVLVLMSRAVRGALHPLLIIWCAAYAAYLLVFLNPQSSLFRLLLPLFPLCLPLVALSASRAYRFLLLASGAVLQFGWIGWLWHWKELPGGGDYPP</sequence>
<keyword evidence="1" id="KW-0472">Membrane</keyword>
<dbReference type="AlphaFoldDB" id="A0A917IRW0"/>
<evidence type="ECO:0008006" key="4">
    <source>
        <dbReference type="Google" id="ProtNLM"/>
    </source>
</evidence>
<evidence type="ECO:0000313" key="2">
    <source>
        <dbReference type="EMBL" id="GGH59866.1"/>
    </source>
</evidence>
<dbReference type="EMBL" id="BMDC01000001">
    <property type="protein sequence ID" value="GGH59866.1"/>
    <property type="molecule type" value="Genomic_DNA"/>
</dbReference>
<feature type="transmembrane region" description="Helical" evidence="1">
    <location>
        <begin position="23"/>
        <end position="49"/>
    </location>
</feature>
<proteinExistence type="predicted"/>
<reference evidence="2 3" key="1">
    <citation type="journal article" date="2014" name="Int. J. Syst. Evol. Microbiol.">
        <title>Complete genome sequence of Corynebacterium casei LMG S-19264T (=DSM 44701T), isolated from a smear-ripened cheese.</title>
        <authorList>
            <consortium name="US DOE Joint Genome Institute (JGI-PGF)"/>
            <person name="Walter F."/>
            <person name="Albersmeier A."/>
            <person name="Kalinowski J."/>
            <person name="Ruckert C."/>
        </authorList>
    </citation>
    <scope>NUCLEOTIDE SEQUENCE [LARGE SCALE GENOMIC DNA]</scope>
    <source>
        <strain evidence="2 3">CCM 8669</strain>
    </source>
</reference>
<evidence type="ECO:0000256" key="1">
    <source>
        <dbReference type="SAM" id="Phobius"/>
    </source>
</evidence>
<feature type="transmembrane region" description="Helical" evidence="1">
    <location>
        <begin position="209"/>
        <end position="237"/>
    </location>
</feature>
<organism evidence="2 3">
    <name type="scientific">Rothia aerolata</name>
    <dbReference type="NCBI Taxonomy" id="1812262"/>
    <lineage>
        <taxon>Bacteria</taxon>
        <taxon>Bacillati</taxon>
        <taxon>Actinomycetota</taxon>
        <taxon>Actinomycetes</taxon>
        <taxon>Micrococcales</taxon>
        <taxon>Micrococcaceae</taxon>
        <taxon>Rothia</taxon>
    </lineage>
</organism>
<comment type="caution">
    <text evidence="2">The sequence shown here is derived from an EMBL/GenBank/DDBJ whole genome shotgun (WGS) entry which is preliminary data.</text>
</comment>
<feature type="transmembrane region" description="Helical" evidence="1">
    <location>
        <begin position="130"/>
        <end position="149"/>
    </location>
</feature>
<protein>
    <recommendedName>
        <fullName evidence="4">Integral membrane protein</fullName>
    </recommendedName>
</protein>
<feature type="transmembrane region" description="Helical" evidence="1">
    <location>
        <begin position="401"/>
        <end position="421"/>
    </location>
</feature>
<accession>A0A917IRW0</accession>
<name>A0A917IRW0_9MICC</name>
<feature type="transmembrane region" description="Helical" evidence="1">
    <location>
        <begin position="350"/>
        <end position="370"/>
    </location>
</feature>
<dbReference type="Proteomes" id="UP000600171">
    <property type="component" value="Unassembled WGS sequence"/>
</dbReference>
<feature type="transmembrane region" description="Helical" evidence="1">
    <location>
        <begin position="376"/>
        <end position="394"/>
    </location>
</feature>
<gene>
    <name evidence="2" type="ORF">GCM10007359_07470</name>
</gene>